<evidence type="ECO:0000313" key="2">
    <source>
        <dbReference type="Ensembl" id="ENSCINP00000000307.3"/>
    </source>
</evidence>
<sequence>MTKVTFYATGQPAFYDLDLICEVVDEIKMSNFKTELQAWEAEQERQSVEFVISEEDIVDTTDTHASSVSPRRNLENILNKNNSRLRLTESQLSTAQVDYKTFQTLPPIRFEDPVKLPSNRSRLLRHKADSDEWVQPQPPQPFIFHLGVTARTHGIEEFRSNFAEQSKNHFIDRTLQISCPVAIKSPSEQYSLTICDEEEKEIITSVMSNIIRGLLDDPTFQVAAKDAGSEPIPYFPQLAQEKELEEVEKTKEEGKETPHDEVSVKTPKKLMDEILKQSEESRPMSRDSNTTTASDNKSLALSCTHKQIQEQEIKRSPMFGGILEEILSSTISNIIDEALTGDVILTARPRVVALPPSRGQSASSSSSLSHKSGSSNSRRRRQHSKSSAKRGNSAKSQ</sequence>
<feature type="compositionally biased region" description="Basic residues" evidence="1">
    <location>
        <begin position="377"/>
        <end position="388"/>
    </location>
</feature>
<feature type="compositionally biased region" description="Basic and acidic residues" evidence="1">
    <location>
        <begin position="247"/>
        <end position="285"/>
    </location>
</feature>
<reference evidence="2" key="2">
    <citation type="journal article" date="2008" name="Genome Biol.">
        <title>Improved genome assembly and evidence-based global gene model set for the chordate Ciona intestinalis: new insight into intron and operon populations.</title>
        <authorList>
            <person name="Satou Y."/>
            <person name="Mineta K."/>
            <person name="Ogasawara M."/>
            <person name="Sasakura Y."/>
            <person name="Shoguchi E."/>
            <person name="Ueno K."/>
            <person name="Yamada L."/>
            <person name="Matsumoto J."/>
            <person name="Wasserscheid J."/>
            <person name="Dewar K."/>
            <person name="Wiley G.B."/>
            <person name="Macmil S.L."/>
            <person name="Roe B.A."/>
            <person name="Zeller R.W."/>
            <person name="Hastings K.E."/>
            <person name="Lemaire P."/>
            <person name="Lindquist E."/>
            <person name="Endo T."/>
            <person name="Hotta K."/>
            <person name="Inaba K."/>
        </authorList>
    </citation>
    <scope>NUCLEOTIDE SEQUENCE [LARGE SCALE GENOMIC DNA]</scope>
    <source>
        <strain evidence="2">wild type</strain>
    </source>
</reference>
<evidence type="ECO:0000256" key="1">
    <source>
        <dbReference type="SAM" id="MobiDB-lite"/>
    </source>
</evidence>
<accession>F6WFY7</accession>
<feature type="compositionally biased region" description="Polar residues" evidence="1">
    <location>
        <begin position="286"/>
        <end position="298"/>
    </location>
</feature>
<reference evidence="2" key="4">
    <citation type="submission" date="2025-09" db="UniProtKB">
        <authorList>
            <consortium name="Ensembl"/>
        </authorList>
    </citation>
    <scope>IDENTIFICATION</scope>
</reference>
<dbReference type="GeneTree" id="ENSGT00430000031142"/>
<dbReference type="HOGENOM" id="CLU_694358_0_0_1"/>
<dbReference type="Ensembl" id="ENSCINT00000000307.3">
    <property type="protein sequence ID" value="ENSCINP00000000307.3"/>
    <property type="gene ID" value="ENSCING00000000179.3"/>
</dbReference>
<reference evidence="2" key="3">
    <citation type="submission" date="2025-08" db="UniProtKB">
        <authorList>
            <consortium name="Ensembl"/>
        </authorList>
    </citation>
    <scope>IDENTIFICATION</scope>
</reference>
<proteinExistence type="predicted"/>
<reference evidence="3" key="1">
    <citation type="journal article" date="2002" name="Science">
        <title>The draft genome of Ciona intestinalis: insights into chordate and vertebrate origins.</title>
        <authorList>
            <person name="Dehal P."/>
            <person name="Satou Y."/>
            <person name="Campbell R.K."/>
            <person name="Chapman J."/>
            <person name="Degnan B."/>
            <person name="De Tomaso A."/>
            <person name="Davidson B."/>
            <person name="Di Gregorio A."/>
            <person name="Gelpke M."/>
            <person name="Goodstein D.M."/>
            <person name="Harafuji N."/>
            <person name="Hastings K.E."/>
            <person name="Ho I."/>
            <person name="Hotta K."/>
            <person name="Huang W."/>
            <person name="Kawashima T."/>
            <person name="Lemaire P."/>
            <person name="Martinez D."/>
            <person name="Meinertzhagen I.A."/>
            <person name="Necula S."/>
            <person name="Nonaka M."/>
            <person name="Putnam N."/>
            <person name="Rash S."/>
            <person name="Saiga H."/>
            <person name="Satake M."/>
            <person name="Terry A."/>
            <person name="Yamada L."/>
            <person name="Wang H.G."/>
            <person name="Awazu S."/>
            <person name="Azumi K."/>
            <person name="Boore J."/>
            <person name="Branno M."/>
            <person name="Chin-Bow S."/>
            <person name="DeSantis R."/>
            <person name="Doyle S."/>
            <person name="Francino P."/>
            <person name="Keys D.N."/>
            <person name="Haga S."/>
            <person name="Hayashi H."/>
            <person name="Hino K."/>
            <person name="Imai K.S."/>
            <person name="Inaba K."/>
            <person name="Kano S."/>
            <person name="Kobayashi K."/>
            <person name="Kobayashi M."/>
            <person name="Lee B.I."/>
            <person name="Makabe K.W."/>
            <person name="Manohar C."/>
            <person name="Matassi G."/>
            <person name="Medina M."/>
            <person name="Mochizuki Y."/>
            <person name="Mount S."/>
            <person name="Morishita T."/>
            <person name="Miura S."/>
            <person name="Nakayama A."/>
            <person name="Nishizaka S."/>
            <person name="Nomoto H."/>
            <person name="Ohta F."/>
            <person name="Oishi K."/>
            <person name="Rigoutsos I."/>
            <person name="Sano M."/>
            <person name="Sasaki A."/>
            <person name="Sasakura Y."/>
            <person name="Shoguchi E."/>
            <person name="Shin-i T."/>
            <person name="Spagnuolo A."/>
            <person name="Stainier D."/>
            <person name="Suzuki M.M."/>
            <person name="Tassy O."/>
            <person name="Takatori N."/>
            <person name="Tokuoka M."/>
            <person name="Yagi K."/>
            <person name="Yoshizaki F."/>
            <person name="Wada S."/>
            <person name="Zhang C."/>
            <person name="Hyatt P.D."/>
            <person name="Larimer F."/>
            <person name="Detter C."/>
            <person name="Doggett N."/>
            <person name="Glavina T."/>
            <person name="Hawkins T."/>
            <person name="Richardson P."/>
            <person name="Lucas S."/>
            <person name="Kohara Y."/>
            <person name="Levine M."/>
            <person name="Satoh N."/>
            <person name="Rokhsar D.S."/>
        </authorList>
    </citation>
    <scope>NUCLEOTIDE SEQUENCE [LARGE SCALE GENOMIC DNA]</scope>
</reference>
<feature type="compositionally biased region" description="Low complexity" evidence="1">
    <location>
        <begin position="354"/>
        <end position="376"/>
    </location>
</feature>
<dbReference type="EMBL" id="EAAA01002913">
    <property type="status" value="NOT_ANNOTATED_CDS"/>
    <property type="molecule type" value="Genomic_DNA"/>
</dbReference>
<feature type="region of interest" description="Disordered" evidence="1">
    <location>
        <begin position="354"/>
        <end position="397"/>
    </location>
</feature>
<protein>
    <submittedName>
        <fullName evidence="2">Uncharacterized protein</fullName>
    </submittedName>
</protein>
<feature type="region of interest" description="Disordered" evidence="1">
    <location>
        <begin position="244"/>
        <end position="298"/>
    </location>
</feature>
<organism evidence="2 3">
    <name type="scientific">Ciona intestinalis</name>
    <name type="common">Transparent sea squirt</name>
    <name type="synonym">Ascidia intestinalis</name>
    <dbReference type="NCBI Taxonomy" id="7719"/>
    <lineage>
        <taxon>Eukaryota</taxon>
        <taxon>Metazoa</taxon>
        <taxon>Chordata</taxon>
        <taxon>Tunicata</taxon>
        <taxon>Ascidiacea</taxon>
        <taxon>Phlebobranchia</taxon>
        <taxon>Cionidae</taxon>
        <taxon>Ciona</taxon>
    </lineage>
</organism>
<name>F6WFY7_CIOIN</name>
<dbReference type="Proteomes" id="UP000008144">
    <property type="component" value="Chromosome 9"/>
</dbReference>
<dbReference type="AlphaFoldDB" id="F6WFY7"/>
<dbReference type="PANTHER" id="PTHR46127">
    <property type="entry name" value="CILIA- AND FLAGELLA-ASSOCIATED PROTEIN 65"/>
    <property type="match status" value="1"/>
</dbReference>
<dbReference type="PANTHER" id="PTHR46127:SF1">
    <property type="entry name" value="CILIA- AND FLAGELLA-ASSOCIATED PROTEIN 65"/>
    <property type="match status" value="1"/>
</dbReference>
<dbReference type="OMA" id="YSDVMSV"/>
<dbReference type="InterPro" id="IPR052614">
    <property type="entry name" value="CFAP65"/>
</dbReference>
<dbReference type="InParanoid" id="F6WFY7"/>
<evidence type="ECO:0000313" key="3">
    <source>
        <dbReference type="Proteomes" id="UP000008144"/>
    </source>
</evidence>
<keyword evidence="3" id="KW-1185">Reference proteome</keyword>